<dbReference type="EMBL" id="JBHUFZ010000027">
    <property type="protein sequence ID" value="MFD1890836.1"/>
    <property type="molecule type" value="Genomic_DNA"/>
</dbReference>
<dbReference type="RefSeq" id="WP_343875214.1">
    <property type="nucleotide sequence ID" value="NZ_BAAAIX010000029.1"/>
</dbReference>
<keyword evidence="12" id="KW-1185">Reference proteome</keyword>
<keyword evidence="2 9" id="KW-0808">Transferase</keyword>
<evidence type="ECO:0000256" key="3">
    <source>
        <dbReference type="ARBA" id="ARBA00022695"/>
    </source>
</evidence>
<evidence type="ECO:0000256" key="1">
    <source>
        <dbReference type="ARBA" id="ARBA00022490"/>
    </source>
</evidence>
<dbReference type="NCBIfam" id="TIGR01510">
    <property type="entry name" value="coaD_prev_kdtB"/>
    <property type="match status" value="1"/>
</dbReference>
<dbReference type="HAMAP" id="MF_00151">
    <property type="entry name" value="PPAT_bact"/>
    <property type="match status" value="1"/>
</dbReference>
<evidence type="ECO:0000256" key="4">
    <source>
        <dbReference type="ARBA" id="ARBA00022741"/>
    </source>
</evidence>
<evidence type="ECO:0000256" key="5">
    <source>
        <dbReference type="ARBA" id="ARBA00022840"/>
    </source>
</evidence>
<evidence type="ECO:0000256" key="6">
    <source>
        <dbReference type="ARBA" id="ARBA00022842"/>
    </source>
</evidence>
<evidence type="ECO:0000313" key="11">
    <source>
        <dbReference type="EMBL" id="MFD1890836.1"/>
    </source>
</evidence>
<proteinExistence type="inferred from homology"/>
<comment type="subcellular location">
    <subcellularLocation>
        <location evidence="9">Cytoplasm</location>
    </subcellularLocation>
</comment>
<dbReference type="Pfam" id="PF01467">
    <property type="entry name" value="CTP_transf_like"/>
    <property type="match status" value="1"/>
</dbReference>
<dbReference type="InterPro" id="IPR014729">
    <property type="entry name" value="Rossmann-like_a/b/a_fold"/>
</dbReference>
<reference evidence="12" key="1">
    <citation type="journal article" date="2019" name="Int. J. Syst. Evol. Microbiol.">
        <title>The Global Catalogue of Microorganisms (GCM) 10K type strain sequencing project: providing services to taxonomists for standard genome sequencing and annotation.</title>
        <authorList>
            <consortium name="The Broad Institute Genomics Platform"/>
            <consortium name="The Broad Institute Genome Sequencing Center for Infectious Disease"/>
            <person name="Wu L."/>
            <person name="Ma J."/>
        </authorList>
    </citation>
    <scope>NUCLEOTIDE SEQUENCE [LARGE SCALE GENOMIC DNA]</scope>
    <source>
        <strain evidence="12">CAIM 431</strain>
    </source>
</reference>
<organism evidence="11 12">
    <name type="scientific">Luteococcus peritonei</name>
    <dbReference type="NCBI Taxonomy" id="88874"/>
    <lineage>
        <taxon>Bacteria</taxon>
        <taxon>Bacillati</taxon>
        <taxon>Actinomycetota</taxon>
        <taxon>Actinomycetes</taxon>
        <taxon>Propionibacteriales</taxon>
        <taxon>Propionibacteriaceae</taxon>
        <taxon>Luteococcus</taxon>
    </lineage>
</organism>
<feature type="binding site" evidence="9">
    <location>
        <begin position="87"/>
        <end position="89"/>
    </location>
    <ligand>
        <name>ATP</name>
        <dbReference type="ChEBI" id="CHEBI:30616"/>
    </ligand>
</feature>
<keyword evidence="7 9" id="KW-0173">Coenzyme A biosynthesis</keyword>
<feature type="binding site" evidence="9">
    <location>
        <position position="16"/>
    </location>
    <ligand>
        <name>ATP</name>
        <dbReference type="ChEBI" id="CHEBI:30616"/>
    </ligand>
</feature>
<sequence>MKAIIPGSFDPITRGHLDVVERAHKVFGQVLVAVGRNSTKNHLFDVEERVALARDAVSGWEGVEVGVIEGLLVDYARAQGCTVIVKGLRFAGDFDYELQMANLNHHVSGLETVFLPAEGPYATVSSSMMREVASFGGDISAFVTPAVNEAIVRRVAERRQA</sequence>
<dbReference type="NCBIfam" id="TIGR00125">
    <property type="entry name" value="cyt_tran_rel"/>
    <property type="match status" value="1"/>
</dbReference>
<keyword evidence="1 9" id="KW-0963">Cytoplasm</keyword>
<evidence type="ECO:0000313" key="12">
    <source>
        <dbReference type="Proteomes" id="UP001597326"/>
    </source>
</evidence>
<keyword evidence="4 9" id="KW-0547">Nucleotide-binding</keyword>
<comment type="caution">
    <text evidence="11">The sequence shown here is derived from an EMBL/GenBank/DDBJ whole genome shotgun (WGS) entry which is preliminary data.</text>
</comment>
<feature type="binding site" evidence="9">
    <location>
        <begin position="8"/>
        <end position="9"/>
    </location>
    <ligand>
        <name>ATP</name>
        <dbReference type="ChEBI" id="CHEBI:30616"/>
    </ligand>
</feature>
<dbReference type="InterPro" id="IPR004821">
    <property type="entry name" value="Cyt_trans-like"/>
</dbReference>
<dbReference type="Gene3D" id="3.40.50.620">
    <property type="entry name" value="HUPs"/>
    <property type="match status" value="1"/>
</dbReference>
<feature type="binding site" evidence="9">
    <location>
        <position position="97"/>
    </location>
    <ligand>
        <name>ATP</name>
        <dbReference type="ChEBI" id="CHEBI:30616"/>
    </ligand>
</feature>
<keyword evidence="5 9" id="KW-0067">ATP-binding</keyword>
<evidence type="ECO:0000256" key="2">
    <source>
        <dbReference type="ARBA" id="ARBA00022679"/>
    </source>
</evidence>
<keyword evidence="6 9" id="KW-0460">Magnesium</keyword>
<comment type="pathway">
    <text evidence="9">Cofactor biosynthesis; coenzyme A biosynthesis; CoA from (R)-pantothenate: step 4/5.</text>
</comment>
<comment type="similarity">
    <text evidence="9">Belongs to the bacterial CoaD family.</text>
</comment>
<dbReference type="EC" id="2.7.7.3" evidence="9"/>
<gene>
    <name evidence="9 11" type="primary">coaD</name>
    <name evidence="11" type="ORF">ACFSCS_11680</name>
</gene>
<dbReference type="PANTHER" id="PTHR21342:SF1">
    <property type="entry name" value="PHOSPHOPANTETHEINE ADENYLYLTRANSFERASE"/>
    <property type="match status" value="1"/>
</dbReference>
<dbReference type="CDD" id="cd02163">
    <property type="entry name" value="PPAT"/>
    <property type="match status" value="1"/>
</dbReference>
<comment type="cofactor">
    <cofactor evidence="9">
        <name>Mg(2+)</name>
        <dbReference type="ChEBI" id="CHEBI:18420"/>
    </cofactor>
</comment>
<dbReference type="GO" id="GO:0004595">
    <property type="term" value="F:pantetheine-phosphate adenylyltransferase activity"/>
    <property type="evidence" value="ECO:0007669"/>
    <property type="project" value="UniProtKB-EC"/>
</dbReference>
<name>A0ABW4RX72_9ACTN</name>
<dbReference type="PRINTS" id="PR01020">
    <property type="entry name" value="LPSBIOSNTHSS"/>
</dbReference>
<feature type="binding site" evidence="9">
    <location>
        <position position="40"/>
    </location>
    <ligand>
        <name>substrate</name>
    </ligand>
</feature>
<feature type="binding site" evidence="9">
    <location>
        <begin position="121"/>
        <end position="127"/>
    </location>
    <ligand>
        <name>ATP</name>
        <dbReference type="ChEBI" id="CHEBI:30616"/>
    </ligand>
</feature>
<dbReference type="PANTHER" id="PTHR21342">
    <property type="entry name" value="PHOSPHOPANTETHEINE ADENYLYLTRANSFERASE"/>
    <property type="match status" value="1"/>
</dbReference>
<protein>
    <recommendedName>
        <fullName evidence="9">Phosphopantetheine adenylyltransferase</fullName>
        <ecNumber evidence="9">2.7.7.3</ecNumber>
    </recommendedName>
    <alternativeName>
        <fullName evidence="9">Dephospho-CoA pyrophosphorylase</fullName>
    </alternativeName>
    <alternativeName>
        <fullName evidence="9">Pantetheine-phosphate adenylyltransferase</fullName>
        <shortName evidence="9">PPAT</shortName>
    </alternativeName>
</protein>
<accession>A0ABW4RX72</accession>
<comment type="subunit">
    <text evidence="9">Homohexamer.</text>
</comment>
<evidence type="ECO:0000256" key="8">
    <source>
        <dbReference type="ARBA" id="ARBA00029346"/>
    </source>
</evidence>
<feature type="binding site" evidence="9">
    <location>
        <position position="8"/>
    </location>
    <ligand>
        <name>substrate</name>
    </ligand>
</feature>
<keyword evidence="3 9" id="KW-0548">Nucleotidyltransferase</keyword>
<feature type="binding site" evidence="9">
    <location>
        <position position="72"/>
    </location>
    <ligand>
        <name>substrate</name>
    </ligand>
</feature>
<comment type="catalytic activity">
    <reaction evidence="8 9">
        <text>(R)-4'-phosphopantetheine + ATP + H(+) = 3'-dephospho-CoA + diphosphate</text>
        <dbReference type="Rhea" id="RHEA:19801"/>
        <dbReference type="ChEBI" id="CHEBI:15378"/>
        <dbReference type="ChEBI" id="CHEBI:30616"/>
        <dbReference type="ChEBI" id="CHEBI:33019"/>
        <dbReference type="ChEBI" id="CHEBI:57328"/>
        <dbReference type="ChEBI" id="CHEBI:61723"/>
        <dbReference type="EC" id="2.7.7.3"/>
    </reaction>
</comment>
<feature type="domain" description="Cytidyltransferase-like" evidence="10">
    <location>
        <begin position="4"/>
        <end position="131"/>
    </location>
</feature>
<evidence type="ECO:0000256" key="9">
    <source>
        <dbReference type="HAMAP-Rule" id="MF_00151"/>
    </source>
</evidence>
<comment type="function">
    <text evidence="9">Reversibly transfers an adenylyl group from ATP to 4'-phosphopantetheine, yielding dephospho-CoA (dPCoA) and pyrophosphate.</text>
</comment>
<dbReference type="Proteomes" id="UP001597326">
    <property type="component" value="Unassembled WGS sequence"/>
</dbReference>
<dbReference type="InterPro" id="IPR001980">
    <property type="entry name" value="PPAT"/>
</dbReference>
<feature type="binding site" evidence="9">
    <location>
        <position position="86"/>
    </location>
    <ligand>
        <name>substrate</name>
    </ligand>
</feature>
<feature type="site" description="Transition state stabilizer" evidence="9">
    <location>
        <position position="16"/>
    </location>
</feature>
<evidence type="ECO:0000259" key="10">
    <source>
        <dbReference type="Pfam" id="PF01467"/>
    </source>
</evidence>
<evidence type="ECO:0000256" key="7">
    <source>
        <dbReference type="ARBA" id="ARBA00022993"/>
    </source>
</evidence>
<dbReference type="SUPFAM" id="SSF52374">
    <property type="entry name" value="Nucleotidylyl transferase"/>
    <property type="match status" value="1"/>
</dbReference>